<dbReference type="PANTHER" id="PTHR30432:SF1">
    <property type="entry name" value="DNA-BINDING TRANSCRIPTIONAL DUAL REGULATOR MODE"/>
    <property type="match status" value="1"/>
</dbReference>
<evidence type="ECO:0000313" key="2">
    <source>
        <dbReference type="Proteomes" id="UP000319499"/>
    </source>
</evidence>
<sequence length="108" mass="12218">MEDLRIEGHIWLETPKGLKIGRGRALLLEFIEKTGSIAAAARSTNISYRKAWGMVQEMNQFAPLPLVIKNVGGREGGGTFLTKEGKRLLEKFRKINQEFNQFKDKNAN</sequence>
<accession>A0A563DG68</accession>
<dbReference type="OrthoDB" id="9805928at2"/>
<dbReference type="SUPFAM" id="SSF46785">
    <property type="entry name" value="Winged helix' DNA-binding domain"/>
    <property type="match status" value="1"/>
</dbReference>
<gene>
    <name evidence="1" type="ORF">ETU09_04250</name>
</gene>
<name>A0A563DG68_9FLAO</name>
<dbReference type="Proteomes" id="UP000319499">
    <property type="component" value="Unassembled WGS sequence"/>
</dbReference>
<dbReference type="AlphaFoldDB" id="A0A563DG68"/>
<dbReference type="EMBL" id="SELH01000016">
    <property type="protein sequence ID" value="TWP29059.1"/>
    <property type="molecule type" value="Genomic_DNA"/>
</dbReference>
<dbReference type="RefSeq" id="WP_146261825.1">
    <property type="nucleotide sequence ID" value="NZ_SELG01000031.1"/>
</dbReference>
<dbReference type="InterPro" id="IPR036390">
    <property type="entry name" value="WH_DNA-bd_sf"/>
</dbReference>
<protein>
    <submittedName>
        <fullName evidence="1">LysR family transcriptional regulator</fullName>
    </submittedName>
</protein>
<evidence type="ECO:0000313" key="1">
    <source>
        <dbReference type="EMBL" id="TWP29059.1"/>
    </source>
</evidence>
<dbReference type="PANTHER" id="PTHR30432">
    <property type="entry name" value="TRANSCRIPTIONAL REGULATOR MODE"/>
    <property type="match status" value="1"/>
</dbReference>
<organism evidence="1 2">
    <name type="scientific">Apibacter muscae</name>
    <dbReference type="NCBI Taxonomy" id="2509004"/>
    <lineage>
        <taxon>Bacteria</taxon>
        <taxon>Pseudomonadati</taxon>
        <taxon>Bacteroidota</taxon>
        <taxon>Flavobacteriia</taxon>
        <taxon>Flavobacteriales</taxon>
        <taxon>Weeksellaceae</taxon>
        <taxon>Apibacter</taxon>
    </lineage>
</organism>
<dbReference type="Gene3D" id="1.10.10.10">
    <property type="entry name" value="Winged helix-like DNA-binding domain superfamily/Winged helix DNA-binding domain"/>
    <property type="match status" value="1"/>
</dbReference>
<keyword evidence="2" id="KW-1185">Reference proteome</keyword>
<proteinExistence type="predicted"/>
<dbReference type="InterPro" id="IPR036388">
    <property type="entry name" value="WH-like_DNA-bd_sf"/>
</dbReference>
<comment type="caution">
    <text evidence="1">The sequence shown here is derived from an EMBL/GenBank/DDBJ whole genome shotgun (WGS) entry which is preliminary data.</text>
</comment>
<reference evidence="1 2" key="1">
    <citation type="submission" date="2019-02" db="EMBL/GenBank/DDBJ databases">
        <title>Apibacter muscae sp. nov.: a novel member of the house fly microbiota.</title>
        <authorList>
            <person name="Park R."/>
        </authorList>
    </citation>
    <scope>NUCLEOTIDE SEQUENCE [LARGE SCALE GENOMIC DNA]</scope>
    <source>
        <strain evidence="1 2">AL1</strain>
    </source>
</reference>
<dbReference type="InterPro" id="IPR051815">
    <property type="entry name" value="Molybdate_resp_trans_reg"/>
</dbReference>